<dbReference type="Proteomes" id="UP000790787">
    <property type="component" value="Chromosome 12"/>
</dbReference>
<keyword evidence="1" id="KW-1185">Reference proteome</keyword>
<sequence length="205" mass="22487">MKKTQIICSIFLVFSFVAATISMADSQASTEAKVYIVHTENPEDEEPEEFHIKILASVLGSEDAAKEALIYSYKHAASGFSAKLTPEQVSELKSEIMNDAMLYSMRKNASLCLYVKCACQMQCISEMNSCTHTLRVLNLTVSHFSLIMLNHSVLYMANSARGSSIPEYIHQLTISHSVLGRANPTRGKDPSPDPGIGPSRVPRGA</sequence>
<dbReference type="RefSeq" id="XP_075082692.1">
    <property type="nucleotide sequence ID" value="XM_075226591.1"/>
</dbReference>
<accession>A0AC58SCJ0</accession>
<gene>
    <name evidence="2" type="primary">LOC107832836</name>
</gene>
<name>A0AC58SCJ0_TOBAC</name>
<evidence type="ECO:0000313" key="1">
    <source>
        <dbReference type="Proteomes" id="UP000790787"/>
    </source>
</evidence>
<evidence type="ECO:0000313" key="2">
    <source>
        <dbReference type="RefSeq" id="XP_075082692.1"/>
    </source>
</evidence>
<protein>
    <submittedName>
        <fullName evidence="2">Subtilisin-like protease SBT3.16 isoform X1</fullName>
    </submittedName>
</protein>
<reference evidence="2" key="2">
    <citation type="submission" date="2025-08" db="UniProtKB">
        <authorList>
            <consortium name="RefSeq"/>
        </authorList>
    </citation>
    <scope>IDENTIFICATION</scope>
    <source>
        <tissue evidence="2">Leaf</tissue>
    </source>
</reference>
<reference evidence="1" key="1">
    <citation type="journal article" date="2014" name="Nat. Commun.">
        <title>The tobacco genome sequence and its comparison with those of tomato and potato.</title>
        <authorList>
            <person name="Sierro N."/>
            <person name="Battey J.N."/>
            <person name="Ouadi S."/>
            <person name="Bakaher N."/>
            <person name="Bovet L."/>
            <person name="Willig A."/>
            <person name="Goepfert S."/>
            <person name="Peitsch M.C."/>
            <person name="Ivanov N.V."/>
        </authorList>
    </citation>
    <scope>NUCLEOTIDE SEQUENCE [LARGE SCALE GENOMIC DNA]</scope>
</reference>
<proteinExistence type="predicted"/>
<organism evidence="1 2">
    <name type="scientific">Nicotiana tabacum</name>
    <name type="common">Common tobacco</name>
    <dbReference type="NCBI Taxonomy" id="4097"/>
    <lineage>
        <taxon>Eukaryota</taxon>
        <taxon>Viridiplantae</taxon>
        <taxon>Streptophyta</taxon>
        <taxon>Embryophyta</taxon>
        <taxon>Tracheophyta</taxon>
        <taxon>Spermatophyta</taxon>
        <taxon>Magnoliopsida</taxon>
        <taxon>eudicotyledons</taxon>
        <taxon>Gunneridae</taxon>
        <taxon>Pentapetalae</taxon>
        <taxon>asterids</taxon>
        <taxon>lamiids</taxon>
        <taxon>Solanales</taxon>
        <taxon>Solanaceae</taxon>
        <taxon>Nicotianoideae</taxon>
        <taxon>Nicotianeae</taxon>
        <taxon>Nicotiana</taxon>
    </lineage>
</organism>